<dbReference type="EMBL" id="JMCC02000101">
    <property type="protein sequence ID" value="KIG13312.1"/>
    <property type="molecule type" value="Genomic_DNA"/>
</dbReference>
<dbReference type="AlphaFoldDB" id="A0A0C2CZM0"/>
<dbReference type="SUPFAM" id="SSF109854">
    <property type="entry name" value="DinB/YfiT-like putative metalloenzymes"/>
    <property type="match status" value="1"/>
</dbReference>
<dbReference type="PANTHER" id="PTHR36922">
    <property type="entry name" value="BLL2446 PROTEIN"/>
    <property type="match status" value="1"/>
</dbReference>
<organism evidence="1 2">
    <name type="scientific">Enhygromyxa salina</name>
    <dbReference type="NCBI Taxonomy" id="215803"/>
    <lineage>
        <taxon>Bacteria</taxon>
        <taxon>Pseudomonadati</taxon>
        <taxon>Myxococcota</taxon>
        <taxon>Polyangia</taxon>
        <taxon>Nannocystales</taxon>
        <taxon>Nannocystaceae</taxon>
        <taxon>Enhygromyxa</taxon>
    </lineage>
</organism>
<dbReference type="Pfam" id="PF09351">
    <property type="entry name" value="DUF1993"/>
    <property type="match status" value="1"/>
</dbReference>
<evidence type="ECO:0000313" key="1">
    <source>
        <dbReference type="EMBL" id="KIG13312.1"/>
    </source>
</evidence>
<dbReference type="InterPro" id="IPR034660">
    <property type="entry name" value="DinB/YfiT-like"/>
</dbReference>
<evidence type="ECO:0008006" key="3">
    <source>
        <dbReference type="Google" id="ProtNLM"/>
    </source>
</evidence>
<accession>A0A0C2CZM0</accession>
<dbReference type="InterPro" id="IPR018531">
    <property type="entry name" value="DUF1993"/>
</dbReference>
<reference evidence="1 2" key="1">
    <citation type="submission" date="2014-12" db="EMBL/GenBank/DDBJ databases">
        <title>Genome assembly of Enhygromyxa salina DSM 15201.</title>
        <authorList>
            <person name="Sharma G."/>
            <person name="Subramanian S."/>
        </authorList>
    </citation>
    <scope>NUCLEOTIDE SEQUENCE [LARGE SCALE GENOMIC DNA]</scope>
    <source>
        <strain evidence="1 2">DSM 15201</strain>
    </source>
</reference>
<gene>
    <name evidence="1" type="ORF">DB30_00360</name>
</gene>
<comment type="caution">
    <text evidence="1">The sequence shown here is derived from an EMBL/GenBank/DDBJ whole genome shotgun (WGS) entry which is preliminary data.</text>
</comment>
<name>A0A0C2CZM0_9BACT</name>
<proteinExistence type="predicted"/>
<evidence type="ECO:0000313" key="2">
    <source>
        <dbReference type="Proteomes" id="UP000031599"/>
    </source>
</evidence>
<dbReference type="PANTHER" id="PTHR36922:SF1">
    <property type="entry name" value="DUF1993 DOMAIN-CONTAINING PROTEIN"/>
    <property type="match status" value="1"/>
</dbReference>
<dbReference type="Gene3D" id="1.20.120.450">
    <property type="entry name" value="dinb family like domain"/>
    <property type="match status" value="1"/>
</dbReference>
<sequence>MSSMLRNIDGCLDKAIAFAEAKEFSADDFAGFRLAPDMRPLSFQIQAACDAAKFAGARLAGVEAPSNPDTETTMAELKARIATTLEFLKGLDERAVDGGAEREVRMSFLPGMGIRGADYLRQMAVPNFYFHVTTAYALLRAAGVGVGKRDFITDLALFPVAD</sequence>
<dbReference type="Proteomes" id="UP000031599">
    <property type="component" value="Unassembled WGS sequence"/>
</dbReference>
<protein>
    <recommendedName>
        <fullName evidence="3">DUF1993 domain-containing protein</fullName>
    </recommendedName>
</protein>